<gene>
    <name evidence="1" type="ORF">AA309_18805</name>
</gene>
<proteinExistence type="predicted"/>
<accession>A0A0H1RGA5</accession>
<dbReference type="PATRIC" id="fig|1225564.3.peg.5034"/>
<evidence type="ECO:0000313" key="1">
    <source>
        <dbReference type="EMBL" id="KLK91647.1"/>
    </source>
</evidence>
<reference evidence="1 2" key="1">
    <citation type="submission" date="2015-05" db="EMBL/GenBank/DDBJ databases">
        <title>Draft genome sequence of Microvirga vignae strain BR3299, a novel nitrogen fixing bacteria isolated from Brazil semi-aired region.</title>
        <authorList>
            <person name="Zilli J.E."/>
            <person name="Passos S.R."/>
            <person name="Leite J."/>
            <person name="Baldani J.I."/>
            <person name="Xavier G.R."/>
            <person name="Rumjaneck N.G."/>
            <person name="Simoes-Araujo J.L."/>
        </authorList>
    </citation>
    <scope>NUCLEOTIDE SEQUENCE [LARGE SCALE GENOMIC DNA]</scope>
    <source>
        <strain evidence="1 2">BR3299</strain>
    </source>
</reference>
<evidence type="ECO:0000313" key="2">
    <source>
        <dbReference type="Proteomes" id="UP000035489"/>
    </source>
</evidence>
<organism evidence="1 2">
    <name type="scientific">Microvirga vignae</name>
    <dbReference type="NCBI Taxonomy" id="1225564"/>
    <lineage>
        <taxon>Bacteria</taxon>
        <taxon>Pseudomonadati</taxon>
        <taxon>Pseudomonadota</taxon>
        <taxon>Alphaproteobacteria</taxon>
        <taxon>Hyphomicrobiales</taxon>
        <taxon>Methylobacteriaceae</taxon>
        <taxon>Microvirga</taxon>
    </lineage>
</organism>
<dbReference type="EMBL" id="LCYG01000051">
    <property type="protein sequence ID" value="KLK91647.1"/>
    <property type="molecule type" value="Genomic_DNA"/>
</dbReference>
<comment type="caution">
    <text evidence="1">The sequence shown here is derived from an EMBL/GenBank/DDBJ whole genome shotgun (WGS) entry which is preliminary data.</text>
</comment>
<dbReference type="AlphaFoldDB" id="A0A0H1RGA5"/>
<sequence>MAAMDTFDHILNWKLKRGSHAFPGKDGGTCINEAAIVAAGFPYQPVRAVETMPACFSRPICRLAMLLNDEASDEERQQLLPFVTRLACADTAKVEWEREVYIAQHLRYRMSFQDRLEILEDALAIGRQAEVLAPAEVRSRLDAVQQNAKAATSVADHLKFSKIKEWLAPTL</sequence>
<dbReference type="Proteomes" id="UP000035489">
    <property type="component" value="Unassembled WGS sequence"/>
</dbReference>
<protein>
    <submittedName>
        <fullName evidence="1">Uncharacterized protein</fullName>
    </submittedName>
</protein>
<keyword evidence="2" id="KW-1185">Reference proteome</keyword>
<name>A0A0H1RGA5_9HYPH</name>